<accession>A0A8C5HCB4</accession>
<evidence type="ECO:0000256" key="7">
    <source>
        <dbReference type="ARBA" id="ARBA00022701"/>
    </source>
</evidence>
<evidence type="ECO:0000256" key="2">
    <source>
        <dbReference type="ARBA" id="ARBA00004629"/>
    </source>
</evidence>
<evidence type="ECO:0000256" key="1">
    <source>
        <dbReference type="ARBA" id="ARBA00004186"/>
    </source>
</evidence>
<evidence type="ECO:0000256" key="10">
    <source>
        <dbReference type="ARBA" id="ARBA00023212"/>
    </source>
</evidence>
<dbReference type="GO" id="GO:0000940">
    <property type="term" value="C:outer kinetochore"/>
    <property type="evidence" value="ECO:0007669"/>
    <property type="project" value="InterPro"/>
</dbReference>
<protein>
    <recommendedName>
        <fullName evidence="13">Protein FAM33A</fullName>
    </recommendedName>
</protein>
<feature type="domain" description="Ska2 N-terminal" evidence="14">
    <location>
        <begin position="2"/>
        <end position="115"/>
    </location>
</feature>
<evidence type="ECO:0000256" key="11">
    <source>
        <dbReference type="ARBA" id="ARBA00023306"/>
    </source>
</evidence>
<keyword evidence="16" id="KW-1185">Reference proteome</keyword>
<keyword evidence="7" id="KW-0493">Microtubule</keyword>
<reference evidence="15" key="2">
    <citation type="submission" date="2025-08" db="UniProtKB">
        <authorList>
            <consortium name="Ensembl"/>
        </authorList>
    </citation>
    <scope>IDENTIFICATION</scope>
</reference>
<keyword evidence="4" id="KW-0158">Chromosome</keyword>
<dbReference type="InterPro" id="IPR026762">
    <property type="entry name" value="Ska2"/>
</dbReference>
<keyword evidence="10" id="KW-0206">Cytoskeleton</keyword>
<keyword evidence="9" id="KW-0995">Kinetochore</keyword>
<proteinExistence type="inferred from homology"/>
<keyword evidence="6" id="KW-0132">Cell division</keyword>
<dbReference type="InterPro" id="IPR042091">
    <property type="entry name" value="Ska2_N"/>
</dbReference>
<dbReference type="PANTHER" id="PTHR32017">
    <property type="entry name" value="SPINDLE AND KINETOCHORE-ASSOCIATED PROTEIN 2"/>
    <property type="match status" value="1"/>
</dbReference>
<evidence type="ECO:0000256" key="3">
    <source>
        <dbReference type="ARBA" id="ARBA00010684"/>
    </source>
</evidence>
<dbReference type="RefSeq" id="XP_028322685.1">
    <property type="nucleotide sequence ID" value="XM_028466884.1"/>
</dbReference>
<evidence type="ECO:0000256" key="8">
    <source>
        <dbReference type="ARBA" id="ARBA00022776"/>
    </source>
</evidence>
<gene>
    <name evidence="15" type="primary">ska2</name>
</gene>
<dbReference type="AlphaFoldDB" id="A0A8C5HCB4"/>
<dbReference type="GO" id="GO:0005876">
    <property type="term" value="C:spindle microtubule"/>
    <property type="evidence" value="ECO:0007669"/>
    <property type="project" value="InterPro"/>
</dbReference>
<dbReference type="PANTHER" id="PTHR32017:SF3">
    <property type="entry name" value="SPINDLE AND KINETOCHORE-ASSOCIATED PROTEIN 2"/>
    <property type="match status" value="1"/>
</dbReference>
<evidence type="ECO:0000256" key="4">
    <source>
        <dbReference type="ARBA" id="ARBA00022454"/>
    </source>
</evidence>
<dbReference type="CTD" id="348235"/>
<dbReference type="GeneID" id="114475785"/>
<evidence type="ECO:0000259" key="14">
    <source>
        <dbReference type="Pfam" id="PF16740"/>
    </source>
</evidence>
<comment type="subcellular location">
    <subcellularLocation>
        <location evidence="2">Chromosome</location>
        <location evidence="2">Centromere</location>
        <location evidence="2">Kinetochore</location>
    </subcellularLocation>
    <subcellularLocation>
        <location evidence="1">Cytoplasm</location>
        <location evidence="1">Cytoskeleton</location>
        <location evidence="1">Spindle</location>
    </subcellularLocation>
</comment>
<keyword evidence="5" id="KW-0963">Cytoplasm</keyword>
<dbReference type="OrthoDB" id="193920at2759"/>
<dbReference type="GO" id="GO:0008017">
    <property type="term" value="F:microtubule binding"/>
    <property type="evidence" value="ECO:0007669"/>
    <property type="project" value="InterPro"/>
</dbReference>
<evidence type="ECO:0000256" key="12">
    <source>
        <dbReference type="ARBA" id="ARBA00023328"/>
    </source>
</evidence>
<name>A0A8C5HCB4_GOUWI</name>
<reference evidence="15" key="1">
    <citation type="submission" date="2020-06" db="EMBL/GenBank/DDBJ databases">
        <authorList>
            <consortium name="Wellcome Sanger Institute Data Sharing"/>
        </authorList>
    </citation>
    <scope>NUCLEOTIDE SEQUENCE [LARGE SCALE GENOMIC DNA]</scope>
</reference>
<dbReference type="GO" id="GO:0007059">
    <property type="term" value="P:chromosome segregation"/>
    <property type="evidence" value="ECO:0007669"/>
    <property type="project" value="InterPro"/>
</dbReference>
<sequence length="134" mass="15271">MEATVEKLEAMFLKSETDLEYIEKRLKLDLINNAAENKCPTKNLAMMMDTLKDVKRKHLLLCAEVKEITAMQKESMSSIQNHLNRAMELSLQLQQTAHVQIEPLNKSEQEAAALINSAVNQTTPEWLTQSVKDE</sequence>
<evidence type="ECO:0000256" key="9">
    <source>
        <dbReference type="ARBA" id="ARBA00022838"/>
    </source>
</evidence>
<evidence type="ECO:0000256" key="13">
    <source>
        <dbReference type="ARBA" id="ARBA00029651"/>
    </source>
</evidence>
<keyword evidence="12" id="KW-0137">Centromere</keyword>
<reference evidence="15" key="3">
    <citation type="submission" date="2025-09" db="UniProtKB">
        <authorList>
            <consortium name="Ensembl"/>
        </authorList>
    </citation>
    <scope>IDENTIFICATION</scope>
</reference>
<keyword evidence="11" id="KW-0131">Cell cycle</keyword>
<evidence type="ECO:0000256" key="5">
    <source>
        <dbReference type="ARBA" id="ARBA00022490"/>
    </source>
</evidence>
<dbReference type="Proteomes" id="UP000694680">
    <property type="component" value="Chromosome 14"/>
</dbReference>
<evidence type="ECO:0000313" key="15">
    <source>
        <dbReference type="Ensembl" id="ENSGWIP00000043402.1"/>
    </source>
</evidence>
<evidence type="ECO:0000313" key="16">
    <source>
        <dbReference type="Proteomes" id="UP000694680"/>
    </source>
</evidence>
<dbReference type="Ensembl" id="ENSGWIT00000047080.1">
    <property type="protein sequence ID" value="ENSGWIP00000043402.1"/>
    <property type="gene ID" value="ENSGWIG00000021697.1"/>
</dbReference>
<dbReference type="GO" id="GO:0051301">
    <property type="term" value="P:cell division"/>
    <property type="evidence" value="ECO:0007669"/>
    <property type="project" value="UniProtKB-KW"/>
</dbReference>
<organism evidence="15 16">
    <name type="scientific">Gouania willdenowi</name>
    <name type="common">Blunt-snouted clingfish</name>
    <name type="synonym">Lepadogaster willdenowi</name>
    <dbReference type="NCBI Taxonomy" id="441366"/>
    <lineage>
        <taxon>Eukaryota</taxon>
        <taxon>Metazoa</taxon>
        <taxon>Chordata</taxon>
        <taxon>Craniata</taxon>
        <taxon>Vertebrata</taxon>
        <taxon>Euteleostomi</taxon>
        <taxon>Actinopterygii</taxon>
        <taxon>Neopterygii</taxon>
        <taxon>Teleostei</taxon>
        <taxon>Neoteleostei</taxon>
        <taxon>Acanthomorphata</taxon>
        <taxon>Ovalentaria</taxon>
        <taxon>Blenniimorphae</taxon>
        <taxon>Blenniiformes</taxon>
        <taxon>Gobiesocoidei</taxon>
        <taxon>Gobiesocidae</taxon>
        <taxon>Gobiesocinae</taxon>
        <taxon>Gouania</taxon>
    </lineage>
</organism>
<dbReference type="Pfam" id="PF16740">
    <property type="entry name" value="SKA2"/>
    <property type="match status" value="1"/>
</dbReference>
<dbReference type="GO" id="GO:0000278">
    <property type="term" value="P:mitotic cell cycle"/>
    <property type="evidence" value="ECO:0007669"/>
    <property type="project" value="TreeGrafter"/>
</dbReference>
<dbReference type="Gene3D" id="6.10.250.1380">
    <property type="match status" value="1"/>
</dbReference>
<comment type="similarity">
    <text evidence="3">Belongs to the SKA2 family.</text>
</comment>
<evidence type="ECO:0000256" key="6">
    <source>
        <dbReference type="ARBA" id="ARBA00022618"/>
    </source>
</evidence>
<keyword evidence="8" id="KW-0498">Mitosis</keyword>